<name>A0A4C1ZUP0_EUMVA</name>
<accession>A0A4C1ZUP0</accession>
<dbReference type="EMBL" id="BGZK01002079">
    <property type="protein sequence ID" value="GBP90385.1"/>
    <property type="molecule type" value="Genomic_DNA"/>
</dbReference>
<reference evidence="1 2" key="1">
    <citation type="journal article" date="2019" name="Commun. Biol.">
        <title>The bagworm genome reveals a unique fibroin gene that provides high tensile strength.</title>
        <authorList>
            <person name="Kono N."/>
            <person name="Nakamura H."/>
            <person name="Ohtoshi R."/>
            <person name="Tomita M."/>
            <person name="Numata K."/>
            <person name="Arakawa K."/>
        </authorList>
    </citation>
    <scope>NUCLEOTIDE SEQUENCE [LARGE SCALE GENOMIC DNA]</scope>
</reference>
<comment type="caution">
    <text evidence="1">The sequence shown here is derived from an EMBL/GenBank/DDBJ whole genome shotgun (WGS) entry which is preliminary data.</text>
</comment>
<dbReference type="Proteomes" id="UP000299102">
    <property type="component" value="Unassembled WGS sequence"/>
</dbReference>
<keyword evidence="2" id="KW-1185">Reference proteome</keyword>
<organism evidence="1 2">
    <name type="scientific">Eumeta variegata</name>
    <name type="common">Bagworm moth</name>
    <name type="synonym">Eumeta japonica</name>
    <dbReference type="NCBI Taxonomy" id="151549"/>
    <lineage>
        <taxon>Eukaryota</taxon>
        <taxon>Metazoa</taxon>
        <taxon>Ecdysozoa</taxon>
        <taxon>Arthropoda</taxon>
        <taxon>Hexapoda</taxon>
        <taxon>Insecta</taxon>
        <taxon>Pterygota</taxon>
        <taxon>Neoptera</taxon>
        <taxon>Endopterygota</taxon>
        <taxon>Lepidoptera</taxon>
        <taxon>Glossata</taxon>
        <taxon>Ditrysia</taxon>
        <taxon>Tineoidea</taxon>
        <taxon>Psychidae</taxon>
        <taxon>Oiketicinae</taxon>
        <taxon>Eumeta</taxon>
    </lineage>
</organism>
<proteinExistence type="predicted"/>
<evidence type="ECO:0000313" key="1">
    <source>
        <dbReference type="EMBL" id="GBP90385.1"/>
    </source>
</evidence>
<evidence type="ECO:0000313" key="2">
    <source>
        <dbReference type="Proteomes" id="UP000299102"/>
    </source>
</evidence>
<sequence>MLPPSAGRAARSAQPREEVIACERLEDCRRSALRRRGSTAKASTTGEIYIPTIYFDCRAMNLRHPVPNQKAGNPTATPLKLGVSVGGGDHSISCVYII</sequence>
<dbReference type="AlphaFoldDB" id="A0A4C1ZUP0"/>
<protein>
    <submittedName>
        <fullName evidence="1">Uncharacterized protein</fullName>
    </submittedName>
</protein>
<gene>
    <name evidence="1" type="ORF">EVAR_67466_1</name>
</gene>